<sequence length="107" mass="10907">MGADVEGLGLAEAIAVLRDELLRARAAGAGSGVQLPVESMTVELTVTASRSVDGKAGFKVPFVEVELGGGGSRGRGLTQTVTVVFGSPVDDEGRPVRVARADDELKG</sequence>
<gene>
    <name evidence="2" type="ORF">ACFPIJ_29685</name>
</gene>
<feature type="domain" description="Trypsin-co-occurring" evidence="1">
    <location>
        <begin position="9"/>
        <end position="84"/>
    </location>
</feature>
<dbReference type="RefSeq" id="WP_380119661.1">
    <property type="nucleotide sequence ID" value="NZ_JBHSIU010000041.1"/>
</dbReference>
<dbReference type="InterPro" id="IPR045608">
    <property type="entry name" value="Trypco2"/>
</dbReference>
<evidence type="ECO:0000313" key="2">
    <source>
        <dbReference type="EMBL" id="MFC5001992.1"/>
    </source>
</evidence>
<name>A0ABV9W022_9ACTN</name>
<keyword evidence="3" id="KW-1185">Reference proteome</keyword>
<evidence type="ECO:0000313" key="3">
    <source>
        <dbReference type="Proteomes" id="UP001595912"/>
    </source>
</evidence>
<evidence type="ECO:0000259" key="1">
    <source>
        <dbReference type="Pfam" id="PF19631"/>
    </source>
</evidence>
<dbReference type="EMBL" id="JBHSIU010000041">
    <property type="protein sequence ID" value="MFC5001992.1"/>
    <property type="molecule type" value="Genomic_DNA"/>
</dbReference>
<accession>A0ABV9W022</accession>
<proteinExistence type="predicted"/>
<dbReference type="Pfam" id="PF19631">
    <property type="entry name" value="Trypco2"/>
    <property type="match status" value="1"/>
</dbReference>
<dbReference type="Proteomes" id="UP001595912">
    <property type="component" value="Unassembled WGS sequence"/>
</dbReference>
<reference evidence="3" key="1">
    <citation type="journal article" date="2019" name="Int. J. Syst. Evol. Microbiol.">
        <title>The Global Catalogue of Microorganisms (GCM) 10K type strain sequencing project: providing services to taxonomists for standard genome sequencing and annotation.</title>
        <authorList>
            <consortium name="The Broad Institute Genomics Platform"/>
            <consortium name="The Broad Institute Genome Sequencing Center for Infectious Disease"/>
            <person name="Wu L."/>
            <person name="Ma J."/>
        </authorList>
    </citation>
    <scope>NUCLEOTIDE SEQUENCE [LARGE SCALE GENOMIC DNA]</scope>
    <source>
        <strain evidence="3">CGMCC 4.7152</strain>
    </source>
</reference>
<organism evidence="2 3">
    <name type="scientific">Dactylosporangium cerinum</name>
    <dbReference type="NCBI Taxonomy" id="1434730"/>
    <lineage>
        <taxon>Bacteria</taxon>
        <taxon>Bacillati</taxon>
        <taxon>Actinomycetota</taxon>
        <taxon>Actinomycetes</taxon>
        <taxon>Micromonosporales</taxon>
        <taxon>Micromonosporaceae</taxon>
        <taxon>Dactylosporangium</taxon>
    </lineage>
</organism>
<protein>
    <submittedName>
        <fullName evidence="2">Trypco2 family protein</fullName>
    </submittedName>
</protein>
<comment type="caution">
    <text evidence="2">The sequence shown here is derived from an EMBL/GenBank/DDBJ whole genome shotgun (WGS) entry which is preliminary data.</text>
</comment>